<accession>A0AAV5HUS2</accession>
<protein>
    <submittedName>
        <fullName evidence="2">Uncharacterized protein</fullName>
    </submittedName>
</protein>
<dbReference type="EMBL" id="BPVZ01000004">
    <property type="protein sequence ID" value="GKU89896.1"/>
    <property type="molecule type" value="Genomic_DNA"/>
</dbReference>
<evidence type="ECO:0000256" key="1">
    <source>
        <dbReference type="SAM" id="SignalP"/>
    </source>
</evidence>
<keyword evidence="3" id="KW-1185">Reference proteome</keyword>
<feature type="signal peptide" evidence="1">
    <location>
        <begin position="1"/>
        <end position="20"/>
    </location>
</feature>
<sequence length="50" mass="5458">MQQLELLFLVILVATGGGGGDDRLEDYKGRAATLVASRMPVFAMEKTQIF</sequence>
<organism evidence="2 3">
    <name type="scientific">Rubroshorea leprosula</name>
    <dbReference type="NCBI Taxonomy" id="152421"/>
    <lineage>
        <taxon>Eukaryota</taxon>
        <taxon>Viridiplantae</taxon>
        <taxon>Streptophyta</taxon>
        <taxon>Embryophyta</taxon>
        <taxon>Tracheophyta</taxon>
        <taxon>Spermatophyta</taxon>
        <taxon>Magnoliopsida</taxon>
        <taxon>eudicotyledons</taxon>
        <taxon>Gunneridae</taxon>
        <taxon>Pentapetalae</taxon>
        <taxon>rosids</taxon>
        <taxon>malvids</taxon>
        <taxon>Malvales</taxon>
        <taxon>Dipterocarpaceae</taxon>
        <taxon>Rubroshorea</taxon>
    </lineage>
</organism>
<evidence type="ECO:0000313" key="3">
    <source>
        <dbReference type="Proteomes" id="UP001054252"/>
    </source>
</evidence>
<feature type="chain" id="PRO_5043528852" evidence="1">
    <location>
        <begin position="21"/>
        <end position="50"/>
    </location>
</feature>
<dbReference type="Proteomes" id="UP001054252">
    <property type="component" value="Unassembled WGS sequence"/>
</dbReference>
<proteinExistence type="predicted"/>
<keyword evidence="1" id="KW-0732">Signal</keyword>
<evidence type="ECO:0000313" key="2">
    <source>
        <dbReference type="EMBL" id="GKU89896.1"/>
    </source>
</evidence>
<comment type="caution">
    <text evidence="2">The sequence shown here is derived from an EMBL/GenBank/DDBJ whole genome shotgun (WGS) entry which is preliminary data.</text>
</comment>
<name>A0AAV5HUS2_9ROSI</name>
<dbReference type="AlphaFoldDB" id="A0AAV5HUS2"/>
<gene>
    <name evidence="2" type="ORF">SLEP1_g3968</name>
</gene>
<reference evidence="2 3" key="1">
    <citation type="journal article" date="2021" name="Commun. Biol.">
        <title>The genome of Shorea leprosula (Dipterocarpaceae) highlights the ecological relevance of drought in aseasonal tropical rainforests.</title>
        <authorList>
            <person name="Ng K.K.S."/>
            <person name="Kobayashi M.J."/>
            <person name="Fawcett J.A."/>
            <person name="Hatakeyama M."/>
            <person name="Paape T."/>
            <person name="Ng C.H."/>
            <person name="Ang C.C."/>
            <person name="Tnah L.H."/>
            <person name="Lee C.T."/>
            <person name="Nishiyama T."/>
            <person name="Sese J."/>
            <person name="O'Brien M.J."/>
            <person name="Copetti D."/>
            <person name="Mohd Noor M.I."/>
            <person name="Ong R.C."/>
            <person name="Putra M."/>
            <person name="Sireger I.Z."/>
            <person name="Indrioko S."/>
            <person name="Kosugi Y."/>
            <person name="Izuno A."/>
            <person name="Isagi Y."/>
            <person name="Lee S.L."/>
            <person name="Shimizu K.K."/>
        </authorList>
    </citation>
    <scope>NUCLEOTIDE SEQUENCE [LARGE SCALE GENOMIC DNA]</scope>
    <source>
        <strain evidence="2">214</strain>
    </source>
</reference>